<dbReference type="GO" id="GO:0005737">
    <property type="term" value="C:cytoplasm"/>
    <property type="evidence" value="ECO:0007669"/>
    <property type="project" value="InterPro"/>
</dbReference>
<evidence type="ECO:0000313" key="4">
    <source>
        <dbReference type="Proteomes" id="UP001140453"/>
    </source>
</evidence>
<name>A0A9W8YPP7_9PEZI</name>
<proteinExistence type="predicted"/>
<keyword evidence="4" id="KW-1185">Reference proteome</keyword>
<organism evidence="3 4">
    <name type="scientific">Gnomoniopsis smithogilvyi</name>
    <dbReference type="NCBI Taxonomy" id="1191159"/>
    <lineage>
        <taxon>Eukaryota</taxon>
        <taxon>Fungi</taxon>
        <taxon>Dikarya</taxon>
        <taxon>Ascomycota</taxon>
        <taxon>Pezizomycotina</taxon>
        <taxon>Sordariomycetes</taxon>
        <taxon>Sordariomycetidae</taxon>
        <taxon>Diaporthales</taxon>
        <taxon>Gnomoniaceae</taxon>
        <taxon>Gnomoniopsis</taxon>
    </lineage>
</organism>
<dbReference type="EMBL" id="JAPEVB010000005">
    <property type="protein sequence ID" value="KAJ4387507.1"/>
    <property type="molecule type" value="Genomic_DNA"/>
</dbReference>
<dbReference type="OrthoDB" id="443682at2759"/>
<gene>
    <name evidence="3" type="ORF">N0V93_008100</name>
</gene>
<feature type="compositionally biased region" description="Polar residues" evidence="1">
    <location>
        <begin position="194"/>
        <end position="205"/>
    </location>
</feature>
<dbReference type="PANTHER" id="PTHR47524">
    <property type="entry name" value="20S RRNA ACCUMULATION PROTEIN 4"/>
    <property type="match status" value="1"/>
</dbReference>
<dbReference type="InterPro" id="IPR007320">
    <property type="entry name" value="PDCD2_C"/>
</dbReference>
<feature type="region of interest" description="Disordered" evidence="1">
    <location>
        <begin position="118"/>
        <end position="145"/>
    </location>
</feature>
<accession>A0A9W8YPP7</accession>
<feature type="compositionally biased region" description="Pro residues" evidence="1">
    <location>
        <begin position="238"/>
        <end position="251"/>
    </location>
</feature>
<comment type="caution">
    <text evidence="3">The sequence shown here is derived from an EMBL/GenBank/DDBJ whole genome shotgun (WGS) entry which is preliminary data.</text>
</comment>
<evidence type="ECO:0000313" key="3">
    <source>
        <dbReference type="EMBL" id="KAJ4387507.1"/>
    </source>
</evidence>
<sequence length="441" mass="47090">MAPYDSDDSLDDDQDYTETDVLLGYASKDANGEETISKLGGRPEWLDPSHPPSYTHFKCASCSSPLTLLLQLNAELAERFPGHERRLYVFACRKNSCRRKDGSVRAMRATRVSADAIAKAKERRERAEREKADKEKAEAERREKDKGLGEELFGVAKGAFGAAAGANMNPFSTGGGGGAGAANPFAKPAGGSGASATNPFSTASAAPTLENKPSGPDAAAAAKDLPKTFAETLSLNNPQPPSGPPPPPEPWPADAELPAPYPVSYLADAEYETLDPQPPPVPQATRMELDDDNNNNTGGSSGGKEDKEVFESTIDSTFQKFADRLAQNPEQCIRYEFGGAPLLYSKTDAVGKKLHDVPAGNIGNVLPRCGHCGSKRVCEVQMTPQAIVELEEGDVLEGMDWGAVIVAVCEGDCLPRGTGDGEVGYAEEWVGVQWEELTSRR</sequence>
<protein>
    <recommendedName>
        <fullName evidence="2">Programmed cell death protein 2 C-terminal domain-containing protein</fullName>
    </recommendedName>
</protein>
<feature type="domain" description="Programmed cell death protein 2 C-terminal" evidence="2">
    <location>
        <begin position="315"/>
        <end position="434"/>
    </location>
</feature>
<feature type="region of interest" description="Disordered" evidence="1">
    <location>
        <begin position="272"/>
        <end position="307"/>
    </location>
</feature>
<dbReference type="Proteomes" id="UP001140453">
    <property type="component" value="Unassembled WGS sequence"/>
</dbReference>
<dbReference type="GO" id="GO:0030490">
    <property type="term" value="P:maturation of SSU-rRNA"/>
    <property type="evidence" value="ECO:0007669"/>
    <property type="project" value="TreeGrafter"/>
</dbReference>
<evidence type="ECO:0000259" key="2">
    <source>
        <dbReference type="Pfam" id="PF04194"/>
    </source>
</evidence>
<feature type="region of interest" description="Disordered" evidence="1">
    <location>
        <begin position="189"/>
        <end position="220"/>
    </location>
</feature>
<dbReference type="Pfam" id="PF04194">
    <property type="entry name" value="PDCD2_C"/>
    <property type="match status" value="1"/>
</dbReference>
<dbReference type="PANTHER" id="PTHR47524:SF1">
    <property type="entry name" value="20S RRNA ACCUMULATION PROTEIN 4"/>
    <property type="match status" value="1"/>
</dbReference>
<reference evidence="3" key="1">
    <citation type="submission" date="2022-10" db="EMBL/GenBank/DDBJ databases">
        <title>Tapping the CABI collections for fungal endophytes: first genome assemblies for Collariella, Neodidymelliopsis, Ascochyta clinopodiicola, Didymella pomorum, Didymosphaeria variabile, Neocosmospora piperis and Neocucurbitaria cava.</title>
        <authorList>
            <person name="Hill R."/>
        </authorList>
    </citation>
    <scope>NUCLEOTIDE SEQUENCE</scope>
    <source>
        <strain evidence="3">IMI 355082</strain>
    </source>
</reference>
<feature type="region of interest" description="Disordered" evidence="1">
    <location>
        <begin position="232"/>
        <end position="259"/>
    </location>
</feature>
<dbReference type="AlphaFoldDB" id="A0A9W8YPP7"/>
<evidence type="ECO:0000256" key="1">
    <source>
        <dbReference type="SAM" id="MobiDB-lite"/>
    </source>
</evidence>